<comment type="caution">
    <text evidence="2">The sequence shown here is derived from an EMBL/GenBank/DDBJ whole genome shotgun (WGS) entry which is preliminary data.</text>
</comment>
<feature type="region of interest" description="Disordered" evidence="1">
    <location>
        <begin position="465"/>
        <end position="487"/>
    </location>
</feature>
<evidence type="ECO:0000313" key="3">
    <source>
        <dbReference type="Proteomes" id="UP001203512"/>
    </source>
</evidence>
<organism evidence="2 3">
    <name type="scientific">Sphingobium agri</name>
    <dbReference type="NCBI Taxonomy" id="2933566"/>
    <lineage>
        <taxon>Bacteria</taxon>
        <taxon>Pseudomonadati</taxon>
        <taxon>Pseudomonadota</taxon>
        <taxon>Alphaproteobacteria</taxon>
        <taxon>Sphingomonadales</taxon>
        <taxon>Sphingomonadaceae</taxon>
        <taxon>Sphingobium</taxon>
    </lineage>
</organism>
<keyword evidence="3" id="KW-1185">Reference proteome</keyword>
<name>A0ABT0E218_9SPHN</name>
<dbReference type="Proteomes" id="UP001203512">
    <property type="component" value="Unassembled WGS sequence"/>
</dbReference>
<dbReference type="EMBL" id="JALKHS010000021">
    <property type="protein sequence ID" value="MCK0533410.1"/>
    <property type="molecule type" value="Genomic_DNA"/>
</dbReference>
<proteinExistence type="predicted"/>
<dbReference type="NCBIfam" id="TIGR01539">
    <property type="entry name" value="portal_lambda"/>
    <property type="match status" value="1"/>
</dbReference>
<sequence>MRQRIMHGGHRRGFQAGVTDRLTSKWTTTDETVNMSLLRHLRAMRARSRDFARNNEYGRKFFSLVRTHVVGPVGFTLKVDCRRPDGTVDKADSQLIGAAYRRWGRRGNFDVTGRLSETQFDALALIMVARDGEALVRVVEGRDRGPHRIQLQLLPGHLLDEDHNRDLANGHRIRMGVEFDAFMKPVAYHLRVMDGSADMHGTASQRYQRVDASEIFHLFIPEEIDQWRGVPWAYVALRDAKHLDQFDEAALVAANVGAAKMGFFQQKDPEAGPPMQVDGEEGDGYASDRGDFVSSAEPGTFDIIPDGYELKEYDPTYPNEVYDPFTRNVLRRLSTGLLVANHSLTGDLTQVNFSSIRAGTLDERDMWKTIQGWYAEIKAEIFERWLGRALIHDAELKRLPFTKFDKFNAPVFFGRRWDWVDPSSDAAADRESVALGVRSRAQIIRESGRDPDEVWAELQVEAGMGMAQPHAGGGGSSGGSAPAETTD</sequence>
<accession>A0ABT0E218</accession>
<evidence type="ECO:0000256" key="1">
    <source>
        <dbReference type="SAM" id="MobiDB-lite"/>
    </source>
</evidence>
<protein>
    <submittedName>
        <fullName evidence="2">Phage portal protein</fullName>
    </submittedName>
</protein>
<dbReference type="Pfam" id="PF05136">
    <property type="entry name" value="Phage_portal_2"/>
    <property type="match status" value="1"/>
</dbReference>
<dbReference type="InterPro" id="IPR006429">
    <property type="entry name" value="Phage_lambda_portal"/>
</dbReference>
<gene>
    <name evidence="2" type="ORF">MU848_17610</name>
</gene>
<reference evidence="2 3" key="1">
    <citation type="submission" date="2022-04" db="EMBL/GenBank/DDBJ databases">
        <authorList>
            <person name="Huq M.A."/>
        </authorList>
    </citation>
    <scope>NUCLEOTIDE SEQUENCE [LARGE SCALE GENOMIC DNA]</scope>
    <source>
        <strain evidence="2 3">MAH-33</strain>
    </source>
</reference>
<evidence type="ECO:0000313" key="2">
    <source>
        <dbReference type="EMBL" id="MCK0533410.1"/>
    </source>
</evidence>